<name>A0A016TQU3_9BILA</name>
<feature type="region of interest" description="Disordered" evidence="1">
    <location>
        <begin position="1"/>
        <end position="32"/>
    </location>
</feature>
<feature type="compositionally biased region" description="Basic and acidic residues" evidence="1">
    <location>
        <begin position="1"/>
        <end position="11"/>
    </location>
</feature>
<dbReference type="OrthoDB" id="5869388at2759"/>
<evidence type="ECO:0000313" key="2">
    <source>
        <dbReference type="EMBL" id="EYC05120.1"/>
    </source>
</evidence>
<comment type="caution">
    <text evidence="2">The sequence shown here is derived from an EMBL/GenBank/DDBJ whole genome shotgun (WGS) entry which is preliminary data.</text>
</comment>
<feature type="compositionally biased region" description="Polar residues" evidence="1">
    <location>
        <begin position="12"/>
        <end position="26"/>
    </location>
</feature>
<dbReference type="EMBL" id="JARK01001420">
    <property type="protein sequence ID" value="EYC05120.1"/>
    <property type="molecule type" value="Genomic_DNA"/>
</dbReference>
<dbReference type="AlphaFoldDB" id="A0A016TQU3"/>
<reference evidence="3" key="1">
    <citation type="journal article" date="2015" name="Nat. Genet.">
        <title>The genome and transcriptome of the zoonotic hookworm Ancylostoma ceylanicum identify infection-specific gene families.</title>
        <authorList>
            <person name="Schwarz E.M."/>
            <person name="Hu Y."/>
            <person name="Antoshechkin I."/>
            <person name="Miller M.M."/>
            <person name="Sternberg P.W."/>
            <person name="Aroian R.V."/>
        </authorList>
    </citation>
    <scope>NUCLEOTIDE SEQUENCE</scope>
    <source>
        <strain evidence="3">HY135</strain>
    </source>
</reference>
<dbReference type="Proteomes" id="UP000024635">
    <property type="component" value="Unassembled WGS sequence"/>
</dbReference>
<dbReference type="STRING" id="53326.A0A016TQU3"/>
<evidence type="ECO:0000313" key="3">
    <source>
        <dbReference type="Proteomes" id="UP000024635"/>
    </source>
</evidence>
<accession>A0A016TQU3</accession>
<evidence type="ECO:0000256" key="1">
    <source>
        <dbReference type="SAM" id="MobiDB-lite"/>
    </source>
</evidence>
<gene>
    <name evidence="2" type="primary">Acey_s0084.g1786</name>
    <name evidence="2" type="ORF">Y032_0084g1786</name>
</gene>
<sequence length="225" mass="25824">MPAPKKQREQTRGSNVEPQVPNSPSLQLPDKQSRTCEEVLGRLKSILFEKAPEAIPVLNELIDLLKPCPKAIVDAEKRERSIVIAGLVEADAETKPSQRLIHTEALVTDVLDTLKVESRPEEIYRIGKPEAGKTRLVKVVFSTQQPCLLTLRRARWLRGQKQFKSVYIRKSMTPEQRLKYMQLRREAYERNQREHNGEKVYVVHNEMVVEACEIPFLRGSTTSQN</sequence>
<proteinExistence type="predicted"/>
<protein>
    <submittedName>
        <fullName evidence="2">Uncharacterized protein</fullName>
    </submittedName>
</protein>
<organism evidence="2 3">
    <name type="scientific">Ancylostoma ceylanicum</name>
    <dbReference type="NCBI Taxonomy" id="53326"/>
    <lineage>
        <taxon>Eukaryota</taxon>
        <taxon>Metazoa</taxon>
        <taxon>Ecdysozoa</taxon>
        <taxon>Nematoda</taxon>
        <taxon>Chromadorea</taxon>
        <taxon>Rhabditida</taxon>
        <taxon>Rhabditina</taxon>
        <taxon>Rhabditomorpha</taxon>
        <taxon>Strongyloidea</taxon>
        <taxon>Ancylostomatidae</taxon>
        <taxon>Ancylostomatinae</taxon>
        <taxon>Ancylostoma</taxon>
    </lineage>
</organism>
<keyword evidence="3" id="KW-1185">Reference proteome</keyword>